<comment type="caution">
    <text evidence="3">The sequence shown here is derived from an EMBL/GenBank/DDBJ whole genome shotgun (WGS) entry which is preliminary data.</text>
</comment>
<feature type="compositionally biased region" description="Basic and acidic residues" evidence="2">
    <location>
        <begin position="179"/>
        <end position="190"/>
    </location>
</feature>
<dbReference type="EMBL" id="JAWJWF010000003">
    <property type="protein sequence ID" value="KAK6635200.1"/>
    <property type="molecule type" value="Genomic_DNA"/>
</dbReference>
<reference evidence="3 4" key="1">
    <citation type="submission" date="2023-09" db="EMBL/GenBank/DDBJ databases">
        <title>Genomes of two closely related lineages of the louse Polyplax serrata with different host specificities.</title>
        <authorList>
            <person name="Martinu J."/>
            <person name="Tarabai H."/>
            <person name="Stefka J."/>
            <person name="Hypsa V."/>
        </authorList>
    </citation>
    <scope>NUCLEOTIDE SEQUENCE [LARGE SCALE GENOMIC DNA]</scope>
    <source>
        <strain evidence="3">98ZLc_SE</strain>
    </source>
</reference>
<dbReference type="Proteomes" id="UP001359485">
    <property type="component" value="Unassembled WGS sequence"/>
</dbReference>
<evidence type="ECO:0000313" key="4">
    <source>
        <dbReference type="Proteomes" id="UP001359485"/>
    </source>
</evidence>
<gene>
    <name evidence="3" type="ORF">RUM44_000451</name>
</gene>
<name>A0ABR1B5G5_POLSC</name>
<evidence type="ECO:0000256" key="2">
    <source>
        <dbReference type="SAM" id="MobiDB-lite"/>
    </source>
</evidence>
<evidence type="ECO:0000313" key="3">
    <source>
        <dbReference type="EMBL" id="KAK6635200.1"/>
    </source>
</evidence>
<keyword evidence="1" id="KW-0175">Coiled coil</keyword>
<feature type="coiled-coil region" evidence="1">
    <location>
        <begin position="1121"/>
        <end position="1152"/>
    </location>
</feature>
<feature type="region of interest" description="Disordered" evidence="2">
    <location>
        <begin position="174"/>
        <end position="196"/>
    </location>
</feature>
<sequence length="1276" mass="144422">MTSPLDMDPRNLGKRDDFPEVINKMRQQLLEQTERLTMSDPKETSSFIEKILQEDSQAGVAVVDLFVAVKRAKDKLNQLTEFNNEACQKMNVLKRDSTFMKINYQELVGSINDLYEKINDAAKEWVTGLPKAQDEKGAITQVSKSEDVKTEFISPDCSMSGDLLNSLITLQRSEGPLVDGKEQNRDKGDEEVAGSQEKMKCSMCSKRSLIKQPSEKINQHAVHIINTVLEDMVAALVVNTLRQKLINNGSTGAEEESQNDKTYTMLDICQLLTNVGPEKNNSMVEEKVTEVTIESQRELCTEQMCSTNCQVNGLLAGAGVCSKKLIDKGKEIGKNILGLRKSGRQLEESGENLSEEDSLFEEAMAEPVPDERTFTSANCMGDLTGNVNKKSVSTLTSNTGVETSWIGKITEEIKSKFWNLKPNFKRDFASPSNEEEEEEKKLSPLEGVKFTINTGTPTGVFDVTVKQLKQYRSNSDKNDSKCCVSTGFQENSKLSSKMKDSEYYWSHESFEHSDSDGLSRMDSTSGGEGEDMEEFIEIYVHKNKGNSKEQEAIVTVEKGMSLETTIKQKILPLFEIEKCQPKYFVQEILPKHPQNEKIVMATSSKGNLQRGFGRSVKESDIVIYIQVEVDGEDIDDPKQIFIECNSSLDDLPINVESVTDQKSTEVNTRTLEEMRCPVTLLRCNRPREEETCSETIKIDEPEREIYSEMADDQTVFVKEPKKKSVTFLDENGETVQEQLIAEILPDDEEGEPEIGRNWDSQVSVKYLYNEMKANVRDMPRHYGHILRMDPKQNIQYVCYGFIETEAPELKTALDLIREIETNVVDVKLNDAIMILPNLEAELRKHLQCKMKVLSRDQSFGDSLQDFYSAVDFWPEDASDSESVFDSEERLYHLFALLSDLEGAVKGKVTSTADIGPCQQNSSRIYELLHALTQSIKDLETTTNMTNLAETVNIASQLDTAVREYDTIVKSADCKGADNGNRKLKEKKSWVEVSVKEHMRNVRRNVFQTVEGEAIKTESRIDRDFDRIDRLERENEEAMNFVDAFLKKMIRRTEEVDDLKKELRDLSLTLEEYYRGAVKHKEVEKSKPGTMECHSQVEEEKKQEKEVVQMETLNEETVRNTISGLLSALNKLKARAKEKNEACKEILESVNQNSSIPAAKVTNKSIAELDRNNSRSSRSSFTAKTTDDLFSILKEFRRIGDTSLYMAWSKPEGDLSALVVGYEVTVNGHVNQKVRNPQRTQAVLYSVDLSQKAEIQLFGIIENGTKILLSSVTHYDT</sequence>
<feature type="region of interest" description="Disordered" evidence="2">
    <location>
        <begin position="511"/>
        <end position="530"/>
    </location>
</feature>
<evidence type="ECO:0000256" key="1">
    <source>
        <dbReference type="SAM" id="Coils"/>
    </source>
</evidence>
<accession>A0ABR1B5G5</accession>
<feature type="coiled-coil region" evidence="1">
    <location>
        <begin position="1027"/>
        <end position="1075"/>
    </location>
</feature>
<organism evidence="3 4">
    <name type="scientific">Polyplax serrata</name>
    <name type="common">Common mouse louse</name>
    <dbReference type="NCBI Taxonomy" id="468196"/>
    <lineage>
        <taxon>Eukaryota</taxon>
        <taxon>Metazoa</taxon>
        <taxon>Ecdysozoa</taxon>
        <taxon>Arthropoda</taxon>
        <taxon>Hexapoda</taxon>
        <taxon>Insecta</taxon>
        <taxon>Pterygota</taxon>
        <taxon>Neoptera</taxon>
        <taxon>Paraneoptera</taxon>
        <taxon>Psocodea</taxon>
        <taxon>Troctomorpha</taxon>
        <taxon>Phthiraptera</taxon>
        <taxon>Anoplura</taxon>
        <taxon>Polyplacidae</taxon>
        <taxon>Polyplax</taxon>
    </lineage>
</organism>
<proteinExistence type="predicted"/>
<protein>
    <submittedName>
        <fullName evidence="3">Uncharacterized protein</fullName>
    </submittedName>
</protein>
<keyword evidence="4" id="KW-1185">Reference proteome</keyword>